<name>A0A0R0ATH9_9GAMM</name>
<feature type="transmembrane region" description="Helical" evidence="1">
    <location>
        <begin position="678"/>
        <end position="704"/>
    </location>
</feature>
<feature type="transmembrane region" description="Helical" evidence="1">
    <location>
        <begin position="811"/>
        <end position="829"/>
    </location>
</feature>
<dbReference type="EMBL" id="LLXU01000011">
    <property type="protein sequence ID" value="KRG48415.1"/>
    <property type="molecule type" value="Genomic_DNA"/>
</dbReference>
<feature type="transmembrane region" description="Helical" evidence="1">
    <location>
        <begin position="210"/>
        <end position="231"/>
    </location>
</feature>
<feature type="transmembrane region" description="Helical" evidence="1">
    <location>
        <begin position="787"/>
        <end position="804"/>
    </location>
</feature>
<reference evidence="2 3" key="1">
    <citation type="submission" date="2015-10" db="EMBL/GenBank/DDBJ databases">
        <title>Genome sequencing and analysis of members of genus Stenotrophomonas.</title>
        <authorList>
            <person name="Patil P.P."/>
            <person name="Midha S."/>
            <person name="Patil P.B."/>
        </authorList>
    </citation>
    <scope>NUCLEOTIDE SEQUENCE [LARGE SCALE GENOMIC DNA]</scope>
    <source>
        <strain evidence="2 3">JCM 16536</strain>
    </source>
</reference>
<feature type="transmembrane region" description="Helical" evidence="1">
    <location>
        <begin position="341"/>
        <end position="361"/>
    </location>
</feature>
<proteinExistence type="predicted"/>
<feature type="transmembrane region" description="Helical" evidence="1">
    <location>
        <begin position="238"/>
        <end position="255"/>
    </location>
</feature>
<accession>A0A0R0ATH9</accession>
<evidence type="ECO:0000313" key="2">
    <source>
        <dbReference type="EMBL" id="KRG48415.1"/>
    </source>
</evidence>
<feature type="transmembrane region" description="Helical" evidence="1">
    <location>
        <begin position="285"/>
        <end position="304"/>
    </location>
</feature>
<feature type="transmembrane region" description="Helical" evidence="1">
    <location>
        <begin position="716"/>
        <end position="736"/>
    </location>
</feature>
<keyword evidence="3" id="KW-1185">Reference proteome</keyword>
<dbReference type="Pfam" id="PF10101">
    <property type="entry name" value="DUF2339"/>
    <property type="match status" value="1"/>
</dbReference>
<dbReference type="PIRSF" id="PIRSF035905">
    <property type="entry name" value="UCP035905_mp"/>
    <property type="match status" value="1"/>
</dbReference>
<feature type="transmembrane region" description="Helical" evidence="1">
    <location>
        <begin position="590"/>
        <end position="609"/>
    </location>
</feature>
<feature type="transmembrane region" description="Helical" evidence="1">
    <location>
        <begin position="645"/>
        <end position="666"/>
    </location>
</feature>
<dbReference type="Proteomes" id="UP000051802">
    <property type="component" value="Unassembled WGS sequence"/>
</dbReference>
<feature type="transmembrane region" description="Helical" evidence="1">
    <location>
        <begin position="158"/>
        <end position="175"/>
    </location>
</feature>
<feature type="transmembrane region" description="Helical" evidence="1">
    <location>
        <begin position="473"/>
        <end position="493"/>
    </location>
</feature>
<evidence type="ECO:0008006" key="4">
    <source>
        <dbReference type="Google" id="ProtNLM"/>
    </source>
</evidence>
<dbReference type="RefSeq" id="WP_057642771.1">
    <property type="nucleotide sequence ID" value="NZ_LLXU01000011.1"/>
</dbReference>
<dbReference type="InterPro" id="IPR014600">
    <property type="entry name" value="UCP035905_mem"/>
</dbReference>
<feature type="transmembrane region" description="Helical" evidence="1">
    <location>
        <begin position="6"/>
        <end position="26"/>
    </location>
</feature>
<feature type="transmembrane region" description="Helical" evidence="1">
    <location>
        <begin position="621"/>
        <end position="639"/>
    </location>
</feature>
<dbReference type="PANTHER" id="PTHR38434:SF1">
    <property type="entry name" value="BLL2549 PROTEIN"/>
    <property type="match status" value="1"/>
</dbReference>
<dbReference type="PANTHER" id="PTHR38434">
    <property type="entry name" value="BLL2549 PROTEIN"/>
    <property type="match status" value="1"/>
</dbReference>
<keyword evidence="1" id="KW-1133">Transmembrane helix</keyword>
<feature type="transmembrane region" description="Helical" evidence="1">
    <location>
        <begin position="748"/>
        <end position="767"/>
    </location>
</feature>
<dbReference type="InterPro" id="IPR019286">
    <property type="entry name" value="DUF2339_TM"/>
</dbReference>
<dbReference type="OrthoDB" id="207428at2"/>
<feature type="transmembrane region" description="Helical" evidence="1">
    <location>
        <begin position="184"/>
        <end position="204"/>
    </location>
</feature>
<feature type="transmembrane region" description="Helical" evidence="1">
    <location>
        <begin position="395"/>
        <end position="414"/>
    </location>
</feature>
<sequence>MESIIVLVVLAILAIPVLLLVLWLSVGRLRGRVDTLERELAALRARPAAAAPAAPAAPAVFERPPPAAAPIERAPPPPLPYAPPSPWGATAAEPIAPPPRSPFPSGPGPLERFVEAAKRWFTEGNVPVKVGMLVLLAGVGALLKYASDQGWLRLPVELRLAGIAAAALGGLVFGWRQRLDKPSFGLALQGGSIGVLLLVVFAAFKLYGSINAPAAFALSVLLVASMCVLAVLQESRTLAVLGTLAGFLAPLWLSTGSGNHVALFSYYALVNAGVFTIAWWRPWRVLNLLGFAFTFGIGTLWGVLSYKPTQFNTTEPFLLLFFAFYLLIPVLYARREGSTRWVDGSLVFGTPLVAFALQAGLLQGERWPLAGCALAAAAIYVLLAMFCLREERTRLLGQAHAVLAVGFATLAVPLALSAHATAGVFALEGAGLVWLGLRQERRLPQFAGVGLQLAAMVAFAVAMPVTGEALRAIANPNFMSGLLIAIAGFAIAWSWRAHRLSAPAVVAYGWALVWWTGVAGNEIQRFVAADARAHVALVLAGFTGWLAAEVHRRRPAAALAATTAAAFVIGMPLALAQTGLDRPPLAGHGAWAWPLFALLGVRALWCLRAAPDSRFAAAAQFAWWLLWACVATLCLRWLGLHYTLAGGWLLALGAAPWLVLMAVALLRGEWLSRPLGEAFAPWLPAMRAVAAAVVAAIWLASLAAPLSAHPLPWLPVLNPGELTQLAALALLVHALWRHAPDALGTRRVPVAALAALLWVTVATLRSVHHWAGLPWGPSLLSAGESQTSLTVVWSVLGVAGWIAGSRRQQRALWLAGAMLMALVLAKLVLIDRQHLGNLLGIGSFIAYGLLCTLVGYFAPAPPRAPTPPQQEEMA</sequence>
<feature type="transmembrane region" description="Helical" evidence="1">
    <location>
        <begin position="367"/>
        <end position="388"/>
    </location>
</feature>
<feature type="transmembrane region" description="Helical" evidence="1">
    <location>
        <begin position="449"/>
        <end position="467"/>
    </location>
</feature>
<protein>
    <recommendedName>
        <fullName evidence="4">DUF2339 domain-containing protein</fullName>
    </recommendedName>
</protein>
<feature type="transmembrane region" description="Helical" evidence="1">
    <location>
        <begin position="261"/>
        <end position="280"/>
    </location>
</feature>
<comment type="caution">
    <text evidence="2">The sequence shown here is derived from an EMBL/GenBank/DDBJ whole genome shotgun (WGS) entry which is preliminary data.</text>
</comment>
<evidence type="ECO:0000256" key="1">
    <source>
        <dbReference type="SAM" id="Phobius"/>
    </source>
</evidence>
<dbReference type="STRING" id="676599.ARC20_17280"/>
<feature type="transmembrane region" description="Helical" evidence="1">
    <location>
        <begin position="555"/>
        <end position="575"/>
    </location>
</feature>
<feature type="transmembrane region" description="Helical" evidence="1">
    <location>
        <begin position="126"/>
        <end position="146"/>
    </location>
</feature>
<feature type="transmembrane region" description="Helical" evidence="1">
    <location>
        <begin position="316"/>
        <end position="334"/>
    </location>
</feature>
<feature type="transmembrane region" description="Helical" evidence="1">
    <location>
        <begin position="500"/>
        <end position="519"/>
    </location>
</feature>
<keyword evidence="1" id="KW-0472">Membrane</keyword>
<organism evidence="2 3">
    <name type="scientific">Stenotrophomonas panacihumi</name>
    <dbReference type="NCBI Taxonomy" id="676599"/>
    <lineage>
        <taxon>Bacteria</taxon>
        <taxon>Pseudomonadati</taxon>
        <taxon>Pseudomonadota</taxon>
        <taxon>Gammaproteobacteria</taxon>
        <taxon>Lysobacterales</taxon>
        <taxon>Lysobacteraceae</taxon>
        <taxon>Stenotrophomonas</taxon>
    </lineage>
</organism>
<keyword evidence="1" id="KW-0812">Transmembrane</keyword>
<dbReference type="AlphaFoldDB" id="A0A0R0ATH9"/>
<feature type="transmembrane region" description="Helical" evidence="1">
    <location>
        <begin position="835"/>
        <end position="858"/>
    </location>
</feature>
<gene>
    <name evidence="2" type="ORF">ARC20_17280</name>
</gene>
<evidence type="ECO:0000313" key="3">
    <source>
        <dbReference type="Proteomes" id="UP000051802"/>
    </source>
</evidence>